<evidence type="ECO:0000313" key="19">
    <source>
        <dbReference type="Proteomes" id="UP000183039"/>
    </source>
</evidence>
<protein>
    <recommendedName>
        <fullName evidence="12">Probable peptidoglycan glycosyltransferase FtsW</fullName>
        <ecNumber evidence="14">2.4.99.28</ecNumber>
    </recommendedName>
    <alternativeName>
        <fullName evidence="13">Cell division protein FtsW</fullName>
    </alternativeName>
    <alternativeName>
        <fullName evidence="10">Cell wall polymerase</fullName>
    </alternativeName>
    <alternativeName>
        <fullName evidence="9">Peptidoglycan polymerase</fullName>
    </alternativeName>
</protein>
<feature type="transmembrane region" description="Helical" evidence="17">
    <location>
        <begin position="61"/>
        <end position="79"/>
    </location>
</feature>
<organism evidence="18 19">
    <name type="scientific">Enterococcus silesiacus</name>
    <dbReference type="NCBI Taxonomy" id="332949"/>
    <lineage>
        <taxon>Bacteria</taxon>
        <taxon>Bacillati</taxon>
        <taxon>Bacillota</taxon>
        <taxon>Bacilli</taxon>
        <taxon>Lactobacillales</taxon>
        <taxon>Enterococcaceae</taxon>
        <taxon>Enterococcus</taxon>
    </lineage>
</organism>
<evidence type="ECO:0000256" key="2">
    <source>
        <dbReference type="ARBA" id="ARBA00022676"/>
    </source>
</evidence>
<dbReference type="PANTHER" id="PTHR30474:SF2">
    <property type="entry name" value="PEPTIDOGLYCAN GLYCOSYLTRANSFERASE FTSW-RELATED"/>
    <property type="match status" value="1"/>
</dbReference>
<keyword evidence="2" id="KW-0328">Glycosyltransferase</keyword>
<dbReference type="PANTHER" id="PTHR30474">
    <property type="entry name" value="CELL CYCLE PROTEIN"/>
    <property type="match status" value="1"/>
</dbReference>
<evidence type="ECO:0000256" key="1">
    <source>
        <dbReference type="ARBA" id="ARBA00004141"/>
    </source>
</evidence>
<evidence type="ECO:0000256" key="13">
    <source>
        <dbReference type="ARBA" id="ARBA00041418"/>
    </source>
</evidence>
<comment type="catalytic activity">
    <reaction evidence="15">
        <text>[GlcNAc-(1-&gt;4)-Mur2Ac(oyl-L-Ala-gamma-D-Glu-L-Lys-D-Ala-D-Ala)](n)-di-trans,octa-cis-undecaprenyl diphosphate + beta-D-GlcNAc-(1-&gt;4)-Mur2Ac(oyl-L-Ala-gamma-D-Glu-L-Lys-D-Ala-D-Ala)-di-trans,octa-cis-undecaprenyl diphosphate = [GlcNAc-(1-&gt;4)-Mur2Ac(oyl-L-Ala-gamma-D-Glu-L-Lys-D-Ala-D-Ala)](n+1)-di-trans,octa-cis-undecaprenyl diphosphate + di-trans,octa-cis-undecaprenyl diphosphate + H(+)</text>
        <dbReference type="Rhea" id="RHEA:23708"/>
        <dbReference type="Rhea" id="RHEA-COMP:9602"/>
        <dbReference type="Rhea" id="RHEA-COMP:9603"/>
        <dbReference type="ChEBI" id="CHEBI:15378"/>
        <dbReference type="ChEBI" id="CHEBI:58405"/>
        <dbReference type="ChEBI" id="CHEBI:60033"/>
        <dbReference type="ChEBI" id="CHEBI:78435"/>
        <dbReference type="EC" id="2.4.99.28"/>
    </reaction>
</comment>
<dbReference type="AlphaFoldDB" id="A0AA91GK69"/>
<keyword evidence="4 17" id="KW-0812">Transmembrane</keyword>
<feature type="transmembrane region" description="Helical" evidence="17">
    <location>
        <begin position="327"/>
        <end position="351"/>
    </location>
</feature>
<name>A0AA91GK69_9ENTE</name>
<evidence type="ECO:0000256" key="10">
    <source>
        <dbReference type="ARBA" id="ARBA00033270"/>
    </source>
</evidence>
<dbReference type="InterPro" id="IPR001182">
    <property type="entry name" value="FtsW/RodA"/>
</dbReference>
<dbReference type="GO" id="GO:0008360">
    <property type="term" value="P:regulation of cell shape"/>
    <property type="evidence" value="ECO:0007669"/>
    <property type="project" value="UniProtKB-KW"/>
</dbReference>
<dbReference type="EC" id="2.4.99.28" evidence="14"/>
<feature type="transmembrane region" description="Helical" evidence="17">
    <location>
        <begin position="198"/>
        <end position="221"/>
    </location>
</feature>
<feature type="transmembrane region" description="Helical" evidence="17">
    <location>
        <begin position="91"/>
        <end position="110"/>
    </location>
</feature>
<reference evidence="18 19" key="1">
    <citation type="submission" date="2014-12" db="EMBL/GenBank/DDBJ databases">
        <title>Draft genome sequences of 29 type strains of Enterococci.</title>
        <authorList>
            <person name="Zhong Z."/>
            <person name="Sun Z."/>
            <person name="Liu W."/>
            <person name="Zhang W."/>
            <person name="Zhang H."/>
        </authorList>
    </citation>
    <scope>NUCLEOTIDE SEQUENCE [LARGE SCALE GENOMIC DNA]</scope>
    <source>
        <strain evidence="18 19">DSM 22801</strain>
    </source>
</reference>
<feature type="transmembrane region" description="Helical" evidence="17">
    <location>
        <begin position="116"/>
        <end position="139"/>
    </location>
</feature>
<evidence type="ECO:0000256" key="16">
    <source>
        <dbReference type="ARBA" id="ARBA00049966"/>
    </source>
</evidence>
<dbReference type="EMBL" id="JXLC01000002">
    <property type="protein sequence ID" value="OJG93318.1"/>
    <property type="molecule type" value="Genomic_DNA"/>
</dbReference>
<dbReference type="GO" id="GO:0051301">
    <property type="term" value="P:cell division"/>
    <property type="evidence" value="ECO:0007669"/>
    <property type="project" value="InterPro"/>
</dbReference>
<evidence type="ECO:0000256" key="15">
    <source>
        <dbReference type="ARBA" id="ARBA00049902"/>
    </source>
</evidence>
<proteinExistence type="inferred from homology"/>
<feature type="transmembrane region" description="Helical" evidence="17">
    <location>
        <begin position="363"/>
        <end position="384"/>
    </location>
</feature>
<dbReference type="Proteomes" id="UP000183039">
    <property type="component" value="Unassembled WGS sequence"/>
</dbReference>
<evidence type="ECO:0000256" key="3">
    <source>
        <dbReference type="ARBA" id="ARBA00022679"/>
    </source>
</evidence>
<evidence type="ECO:0000313" key="18">
    <source>
        <dbReference type="EMBL" id="OJG93318.1"/>
    </source>
</evidence>
<keyword evidence="8 17" id="KW-0472">Membrane</keyword>
<keyword evidence="5" id="KW-0133">Cell shape</keyword>
<comment type="function">
    <text evidence="16">Peptidoglycan polymerase that is essential for cell division.</text>
</comment>
<dbReference type="GO" id="GO:0015648">
    <property type="term" value="F:lipid-linked peptidoglycan transporter activity"/>
    <property type="evidence" value="ECO:0007669"/>
    <property type="project" value="TreeGrafter"/>
</dbReference>
<comment type="caution">
    <text evidence="18">The sequence shown here is derived from an EMBL/GenBank/DDBJ whole genome shotgun (WGS) entry which is preliminary data.</text>
</comment>
<dbReference type="GO" id="GO:0009252">
    <property type="term" value="P:peptidoglycan biosynthetic process"/>
    <property type="evidence" value="ECO:0007669"/>
    <property type="project" value="UniProtKB-KW"/>
</dbReference>
<evidence type="ECO:0000256" key="12">
    <source>
        <dbReference type="ARBA" id="ARBA00041185"/>
    </source>
</evidence>
<comment type="subcellular location">
    <subcellularLocation>
        <location evidence="1">Membrane</location>
        <topology evidence="1">Multi-pass membrane protein</topology>
    </subcellularLocation>
</comment>
<feature type="transmembrane region" description="Helical" evidence="17">
    <location>
        <begin position="20"/>
        <end position="41"/>
    </location>
</feature>
<evidence type="ECO:0000256" key="8">
    <source>
        <dbReference type="ARBA" id="ARBA00023136"/>
    </source>
</evidence>
<evidence type="ECO:0000256" key="4">
    <source>
        <dbReference type="ARBA" id="ARBA00022692"/>
    </source>
</evidence>
<keyword evidence="6" id="KW-0573">Peptidoglycan synthesis</keyword>
<dbReference type="GO" id="GO:0008955">
    <property type="term" value="F:peptidoglycan glycosyltransferase activity"/>
    <property type="evidence" value="ECO:0007669"/>
    <property type="project" value="UniProtKB-EC"/>
</dbReference>
<accession>A0AA91GK69</accession>
<dbReference type="GO" id="GO:0005886">
    <property type="term" value="C:plasma membrane"/>
    <property type="evidence" value="ECO:0007669"/>
    <property type="project" value="TreeGrafter"/>
</dbReference>
<evidence type="ECO:0000256" key="14">
    <source>
        <dbReference type="ARBA" id="ARBA00044770"/>
    </source>
</evidence>
<keyword evidence="7 17" id="KW-1133">Transmembrane helix</keyword>
<dbReference type="GO" id="GO:0032153">
    <property type="term" value="C:cell division site"/>
    <property type="evidence" value="ECO:0007669"/>
    <property type="project" value="TreeGrafter"/>
</dbReference>
<feature type="transmembrane region" description="Helical" evidence="17">
    <location>
        <begin position="160"/>
        <end position="192"/>
    </location>
</feature>
<keyword evidence="3" id="KW-0808">Transferase</keyword>
<gene>
    <name evidence="18" type="ORF">RV15_GL001350</name>
</gene>
<sequence length="399" mass="44396">MISEEENMKHPKKLSKLHYLDFYILIPYLILCIVGILMVYSSSSYHLLDSELGTASKAIKQTTYFAFSLVCMSFVYRINLTIFRKPKIMHFILILTFLTLIALPLIGTSVGGAKRWINLGVLLFQPSELVPLVLVLYLAANLAKNDTLVPFSFKHHRNSLLISVFFMFLVALQPNIAGASMIFILVFVLFLSSGLSPWFMSLALIGFVVIKRLGTMLLLSLPTNWMPQKFSYLVTRFEVMQNPFIDPTGKGFQTSNAYYAMHNGGFFGRGLGNSIQKKGFLPAADTDFIFAICIEELGLLFSLGILFLVFSIVGRLFLLAIKSKSLYYSYLYIGCGMLLCLQVAVNVGSLLGYIPMTGLTFPFISYGGSSLLILSVTLGIALNARGTEIRESVWLGGMV</sequence>
<evidence type="ECO:0000256" key="17">
    <source>
        <dbReference type="SAM" id="Phobius"/>
    </source>
</evidence>
<feature type="transmembrane region" description="Helical" evidence="17">
    <location>
        <begin position="297"/>
        <end position="321"/>
    </location>
</feature>
<evidence type="ECO:0000256" key="6">
    <source>
        <dbReference type="ARBA" id="ARBA00022984"/>
    </source>
</evidence>
<dbReference type="Pfam" id="PF01098">
    <property type="entry name" value="FTSW_RODA_SPOVE"/>
    <property type="match status" value="1"/>
</dbReference>
<evidence type="ECO:0000256" key="7">
    <source>
        <dbReference type="ARBA" id="ARBA00022989"/>
    </source>
</evidence>
<evidence type="ECO:0000256" key="5">
    <source>
        <dbReference type="ARBA" id="ARBA00022960"/>
    </source>
</evidence>
<comment type="similarity">
    <text evidence="11">Belongs to the SEDS family. FtsW subfamily.</text>
</comment>
<evidence type="ECO:0000256" key="11">
    <source>
        <dbReference type="ARBA" id="ARBA00038053"/>
    </source>
</evidence>
<evidence type="ECO:0000256" key="9">
    <source>
        <dbReference type="ARBA" id="ARBA00032370"/>
    </source>
</evidence>